<dbReference type="InterPro" id="IPR011989">
    <property type="entry name" value="ARM-like"/>
</dbReference>
<keyword evidence="7" id="KW-0931">ER-Golgi transport</keyword>
<dbReference type="GO" id="GO:0006888">
    <property type="term" value="P:endoplasmic reticulum to Golgi vesicle-mediated transport"/>
    <property type="evidence" value="ECO:0007669"/>
    <property type="project" value="TreeGrafter"/>
</dbReference>
<protein>
    <submittedName>
        <fullName evidence="14">Adaptin_N domain-containing protein</fullName>
    </submittedName>
</protein>
<dbReference type="InterPro" id="IPR017106">
    <property type="entry name" value="Coatomer_gsu"/>
</dbReference>
<accession>A0A1I8AV09</accession>
<sequence>MKLDKYEEFEVFNPYANLDKTTVLQEARAFNETPINARKCRRILCKISYMLQQGENVGRTEATECFFAVTKLFQSKDGALRRLVYLAIKDLYKLADDVIIVISSLTKDMTGREELYRAPAIRSLCRITDNDMLQAIERYMKQAIVDKSAAVASAALVSSLHLLKQSSEIIRRWANEIQVVVSHDNPMVQYHALVLLCHIRSSDRLALYLSSPKPSLRFAAVRTLNKISTTHPEVVINCNVDLETLTTDQNRSIATLAITTLLKTGGESSVERLMKQISSFVSEISDEFKIVVIEAIQSLCVRYPRKHVLMINFLYKMLRDDGGFQFKRAIVNTIITIIEENTDAKEYGLMHLCEFIEDCENFVLATKVLHLLGKEASSTSNPQHFIRYIYNRVILEEPRIRAAAVTTLAKLGASCPQLRPSIEVLLSRCKLDDNDEVRDRATYYLSALRSEQQNYVAYNLQVSVQGLERCLLSYVHGSDFSKPPSIAVEN</sequence>
<dbReference type="GO" id="GO:0005793">
    <property type="term" value="C:endoplasmic reticulum-Golgi intermediate compartment"/>
    <property type="evidence" value="ECO:0007669"/>
    <property type="project" value="TreeGrafter"/>
</dbReference>
<evidence type="ECO:0000313" key="14">
    <source>
        <dbReference type="WBParaSite" id="L893_g9788.t1"/>
    </source>
</evidence>
<dbReference type="GO" id="GO:0005783">
    <property type="term" value="C:endoplasmic reticulum"/>
    <property type="evidence" value="ECO:0007669"/>
    <property type="project" value="TreeGrafter"/>
</dbReference>
<evidence type="ECO:0000313" key="13">
    <source>
        <dbReference type="Proteomes" id="UP000095287"/>
    </source>
</evidence>
<dbReference type="AlphaFoldDB" id="A0A1I8AV09"/>
<proteinExistence type="inferred from homology"/>
<evidence type="ECO:0000256" key="11">
    <source>
        <dbReference type="ARBA" id="ARBA00023329"/>
    </source>
</evidence>
<evidence type="ECO:0000256" key="8">
    <source>
        <dbReference type="ARBA" id="ARBA00022927"/>
    </source>
</evidence>
<keyword evidence="9" id="KW-0333">Golgi apparatus</keyword>
<dbReference type="PANTHER" id="PTHR10261:SF0">
    <property type="entry name" value="COATOMER SUBUNIT GAMMA-2"/>
    <property type="match status" value="1"/>
</dbReference>
<evidence type="ECO:0000256" key="6">
    <source>
        <dbReference type="ARBA" id="ARBA00022737"/>
    </source>
</evidence>
<dbReference type="GO" id="GO:0000139">
    <property type="term" value="C:Golgi membrane"/>
    <property type="evidence" value="ECO:0007669"/>
    <property type="project" value="UniProtKB-SubCell"/>
</dbReference>
<evidence type="ECO:0000256" key="9">
    <source>
        <dbReference type="ARBA" id="ARBA00023034"/>
    </source>
</evidence>
<dbReference type="GO" id="GO:0006891">
    <property type="term" value="P:intra-Golgi vesicle-mediated transport"/>
    <property type="evidence" value="ECO:0007669"/>
    <property type="project" value="TreeGrafter"/>
</dbReference>
<dbReference type="FunFam" id="1.25.10.10:FF:000071">
    <property type="entry name" value="Coatomer subunit gamma"/>
    <property type="match status" value="1"/>
</dbReference>
<keyword evidence="10" id="KW-0472">Membrane</keyword>
<dbReference type="Gene3D" id="1.25.10.10">
    <property type="entry name" value="Leucine-rich Repeat Variant"/>
    <property type="match status" value="2"/>
</dbReference>
<dbReference type="SUPFAM" id="SSF48371">
    <property type="entry name" value="ARM repeat"/>
    <property type="match status" value="1"/>
</dbReference>
<dbReference type="GO" id="GO:0006886">
    <property type="term" value="P:intracellular protein transport"/>
    <property type="evidence" value="ECO:0007669"/>
    <property type="project" value="InterPro"/>
</dbReference>
<dbReference type="Pfam" id="PF01602">
    <property type="entry name" value="Adaptin_N"/>
    <property type="match status" value="1"/>
</dbReference>
<keyword evidence="5" id="KW-0963">Cytoplasm</keyword>
<dbReference type="GO" id="GO:0072384">
    <property type="term" value="P:organelle transport along microtubule"/>
    <property type="evidence" value="ECO:0007669"/>
    <property type="project" value="TreeGrafter"/>
</dbReference>
<organism evidence="13 14">
    <name type="scientific">Steinernema glaseri</name>
    <dbReference type="NCBI Taxonomy" id="37863"/>
    <lineage>
        <taxon>Eukaryota</taxon>
        <taxon>Metazoa</taxon>
        <taxon>Ecdysozoa</taxon>
        <taxon>Nematoda</taxon>
        <taxon>Chromadorea</taxon>
        <taxon>Rhabditida</taxon>
        <taxon>Tylenchina</taxon>
        <taxon>Panagrolaimomorpha</taxon>
        <taxon>Strongyloidoidea</taxon>
        <taxon>Steinernematidae</taxon>
        <taxon>Steinernema</taxon>
    </lineage>
</organism>
<evidence type="ECO:0000256" key="3">
    <source>
        <dbReference type="ARBA" id="ARBA00010720"/>
    </source>
</evidence>
<feature type="domain" description="Clathrin/coatomer adaptor adaptin-like N-terminal" evidence="12">
    <location>
        <begin position="205"/>
        <end position="450"/>
    </location>
</feature>
<dbReference type="WBParaSite" id="L893_g9788.t1">
    <property type="protein sequence ID" value="L893_g9788.t1"/>
    <property type="gene ID" value="L893_g9788"/>
</dbReference>
<keyword evidence="11" id="KW-0968">Cytoplasmic vesicle</keyword>
<dbReference type="Proteomes" id="UP000095287">
    <property type="component" value="Unplaced"/>
</dbReference>
<comment type="similarity">
    <text evidence="3">Belongs to the COPG family.</text>
</comment>
<name>A0A1I8AV09_9BILA</name>
<dbReference type="GO" id="GO:0009306">
    <property type="term" value="P:protein secretion"/>
    <property type="evidence" value="ECO:0007669"/>
    <property type="project" value="TreeGrafter"/>
</dbReference>
<dbReference type="InterPro" id="IPR002553">
    <property type="entry name" value="Clathrin/coatomer_adapt-like_N"/>
</dbReference>
<keyword evidence="8" id="KW-0653">Protein transport</keyword>
<evidence type="ECO:0000256" key="4">
    <source>
        <dbReference type="ARBA" id="ARBA00022448"/>
    </source>
</evidence>
<dbReference type="PANTHER" id="PTHR10261">
    <property type="entry name" value="COATOMER SUBUNIT GAMMA"/>
    <property type="match status" value="1"/>
</dbReference>
<evidence type="ECO:0000259" key="12">
    <source>
        <dbReference type="Pfam" id="PF01602"/>
    </source>
</evidence>
<keyword evidence="4" id="KW-0813">Transport</keyword>
<dbReference type="InterPro" id="IPR016024">
    <property type="entry name" value="ARM-type_fold"/>
</dbReference>
<dbReference type="GO" id="GO:0030126">
    <property type="term" value="C:COPI vesicle coat"/>
    <property type="evidence" value="ECO:0007669"/>
    <property type="project" value="TreeGrafter"/>
</dbReference>
<keyword evidence="13" id="KW-1185">Reference proteome</keyword>
<reference evidence="14" key="1">
    <citation type="submission" date="2016-11" db="UniProtKB">
        <authorList>
            <consortium name="WormBaseParasite"/>
        </authorList>
    </citation>
    <scope>IDENTIFICATION</scope>
</reference>
<comment type="subcellular location">
    <subcellularLocation>
        <location evidence="2">Cytoplasmic vesicle</location>
        <location evidence="2">COPI-coated vesicle membrane</location>
        <topology evidence="2">Peripheral membrane protein</topology>
        <orientation evidence="2">Cytoplasmic side</orientation>
    </subcellularLocation>
    <subcellularLocation>
        <location evidence="1">Golgi apparatus membrane</location>
        <topology evidence="1">Peripheral membrane protein</topology>
        <orientation evidence="1">Cytoplasmic side</orientation>
    </subcellularLocation>
</comment>
<keyword evidence="6" id="KW-0677">Repeat</keyword>
<evidence type="ECO:0000256" key="5">
    <source>
        <dbReference type="ARBA" id="ARBA00022490"/>
    </source>
</evidence>
<evidence type="ECO:0000256" key="7">
    <source>
        <dbReference type="ARBA" id="ARBA00022892"/>
    </source>
</evidence>
<evidence type="ECO:0000256" key="10">
    <source>
        <dbReference type="ARBA" id="ARBA00023136"/>
    </source>
</evidence>
<evidence type="ECO:0000256" key="1">
    <source>
        <dbReference type="ARBA" id="ARBA00004255"/>
    </source>
</evidence>
<evidence type="ECO:0000256" key="2">
    <source>
        <dbReference type="ARBA" id="ARBA00004347"/>
    </source>
</evidence>